<dbReference type="AlphaFoldDB" id="A0A8H7CUF8"/>
<gene>
    <name evidence="1" type="ORF">MVEN_01382300</name>
</gene>
<dbReference type="OrthoDB" id="3008703at2759"/>
<keyword evidence="2" id="KW-1185">Reference proteome</keyword>
<accession>A0A8H7CUF8</accession>
<evidence type="ECO:0000313" key="2">
    <source>
        <dbReference type="Proteomes" id="UP000620124"/>
    </source>
</evidence>
<proteinExistence type="predicted"/>
<dbReference type="Proteomes" id="UP000620124">
    <property type="component" value="Unassembled WGS sequence"/>
</dbReference>
<evidence type="ECO:0000313" key="1">
    <source>
        <dbReference type="EMBL" id="KAF7348642.1"/>
    </source>
</evidence>
<reference evidence="1" key="1">
    <citation type="submission" date="2020-05" db="EMBL/GenBank/DDBJ databases">
        <title>Mycena genomes resolve the evolution of fungal bioluminescence.</title>
        <authorList>
            <person name="Tsai I.J."/>
        </authorList>
    </citation>
    <scope>NUCLEOTIDE SEQUENCE</scope>
    <source>
        <strain evidence="1">CCC161011</strain>
    </source>
</reference>
<name>A0A8H7CUF8_9AGAR</name>
<dbReference type="EMBL" id="JACAZI010000011">
    <property type="protein sequence ID" value="KAF7348642.1"/>
    <property type="molecule type" value="Genomic_DNA"/>
</dbReference>
<comment type="caution">
    <text evidence="1">The sequence shown here is derived from an EMBL/GenBank/DDBJ whole genome shotgun (WGS) entry which is preliminary data.</text>
</comment>
<organism evidence="1 2">
    <name type="scientific">Mycena venus</name>
    <dbReference type="NCBI Taxonomy" id="2733690"/>
    <lineage>
        <taxon>Eukaryota</taxon>
        <taxon>Fungi</taxon>
        <taxon>Dikarya</taxon>
        <taxon>Basidiomycota</taxon>
        <taxon>Agaricomycotina</taxon>
        <taxon>Agaricomycetes</taxon>
        <taxon>Agaricomycetidae</taxon>
        <taxon>Agaricales</taxon>
        <taxon>Marasmiineae</taxon>
        <taxon>Mycenaceae</taxon>
        <taxon>Mycena</taxon>
    </lineage>
</organism>
<protein>
    <submittedName>
        <fullName evidence="1">Uncharacterized protein</fullName>
    </submittedName>
</protein>
<sequence length="149" mass="16639">MIDCEPQNASQLEPRQGLTTGIPNTLRLGNVSLLNTTEELSYKIYIAHDILVTRQAEARVVEKHLVLADDEVEIHEAEAILAASRAREARRRKEYFRRMTEVALDNVTDAEMQAALLRLEGKKAGVELAEESLRVQDPSRTVNGSATLD</sequence>